<dbReference type="Proteomes" id="UP000790787">
    <property type="component" value="Chromosome 5"/>
</dbReference>
<proteinExistence type="predicted"/>
<sequence>MENHAKVASQLEPWRELTGKVVMITGASSGIGREFCLDLSRSGCRIIAAARRVNRLKSLCDEINGFSSNSNESSLNQEVRAVAIELDVSANGPIIEDAVQKAWDSFGRIDALVNNAGVRGSVHSPLDLSEEEWDNIYRTNLKGAWLVSKYVCIRMRDANQGGSVINISSIAGLNRGQLPGGLAYASSKTALNTVMKMMAIELGPYKIKVNSISPGLFRSEITEGLMQKDWLHNIALRTIPLRTHGTSDPALTSVVRYLIHDSSEYVSGNIFIVEAGATLPGVPIFSSL</sequence>
<keyword evidence="1" id="KW-1185">Reference proteome</keyword>
<accession>A0AC58UKR7</accession>
<evidence type="ECO:0000313" key="2">
    <source>
        <dbReference type="RefSeq" id="XP_075110087.1"/>
    </source>
</evidence>
<organism evidence="1 2">
    <name type="scientific">Nicotiana tabacum</name>
    <name type="common">Common tobacco</name>
    <dbReference type="NCBI Taxonomy" id="4097"/>
    <lineage>
        <taxon>Eukaryota</taxon>
        <taxon>Viridiplantae</taxon>
        <taxon>Streptophyta</taxon>
        <taxon>Embryophyta</taxon>
        <taxon>Tracheophyta</taxon>
        <taxon>Spermatophyta</taxon>
        <taxon>Magnoliopsida</taxon>
        <taxon>eudicotyledons</taxon>
        <taxon>Gunneridae</taxon>
        <taxon>Pentapetalae</taxon>
        <taxon>asterids</taxon>
        <taxon>lamiids</taxon>
        <taxon>Solanales</taxon>
        <taxon>Solanaceae</taxon>
        <taxon>Nicotianoideae</taxon>
        <taxon>Nicotianeae</taxon>
        <taxon>Nicotiana</taxon>
    </lineage>
</organism>
<reference evidence="2" key="2">
    <citation type="submission" date="2025-08" db="UniProtKB">
        <authorList>
            <consortium name="RefSeq"/>
        </authorList>
    </citation>
    <scope>IDENTIFICATION</scope>
    <source>
        <tissue evidence="2">Leaf</tissue>
    </source>
</reference>
<dbReference type="RefSeq" id="XP_075110087.1">
    <property type="nucleotide sequence ID" value="XM_075253986.1"/>
</dbReference>
<evidence type="ECO:0000313" key="1">
    <source>
        <dbReference type="Proteomes" id="UP000790787"/>
    </source>
</evidence>
<name>A0AC58UKR7_TOBAC</name>
<reference evidence="1" key="1">
    <citation type="journal article" date="2014" name="Nat. Commun.">
        <title>The tobacco genome sequence and its comparison with those of tomato and potato.</title>
        <authorList>
            <person name="Sierro N."/>
            <person name="Battey J.N."/>
            <person name="Ouadi S."/>
            <person name="Bakaher N."/>
            <person name="Bovet L."/>
            <person name="Willig A."/>
            <person name="Goepfert S."/>
            <person name="Peitsch M.C."/>
            <person name="Ivanov N.V."/>
        </authorList>
    </citation>
    <scope>NUCLEOTIDE SEQUENCE [LARGE SCALE GENOMIC DNA]</scope>
</reference>
<protein>
    <submittedName>
        <fullName evidence="2">Uncharacterized protein LOC107762041</fullName>
    </submittedName>
</protein>
<gene>
    <name evidence="2" type="primary">LOC107762041</name>
</gene>